<dbReference type="Gene3D" id="3.40.710.10">
    <property type="entry name" value="DD-peptidase/beta-lactamase superfamily"/>
    <property type="match status" value="1"/>
</dbReference>
<reference evidence="2 5" key="2">
    <citation type="submission" date="2021-01" db="EMBL/GenBank/DDBJ databases">
        <title>Whole genome shotgun sequence of Actinoplanes lobatus NBRC 12513.</title>
        <authorList>
            <person name="Komaki H."/>
            <person name="Tamura T."/>
        </authorList>
    </citation>
    <scope>NUCLEOTIDE SEQUENCE [LARGE SCALE GENOMIC DNA]</scope>
    <source>
        <strain evidence="2 5">NBRC 12513</strain>
    </source>
</reference>
<feature type="domain" description="Beta-lactamase-related" evidence="1">
    <location>
        <begin position="12"/>
        <end position="323"/>
    </location>
</feature>
<dbReference type="GO" id="GO:0009002">
    <property type="term" value="F:serine-type D-Ala-D-Ala carboxypeptidase activity"/>
    <property type="evidence" value="ECO:0007669"/>
    <property type="project" value="UniProtKB-EC"/>
</dbReference>
<dbReference type="Pfam" id="PF00144">
    <property type="entry name" value="Beta-lactamase"/>
    <property type="match status" value="1"/>
</dbReference>
<protein>
    <submittedName>
        <fullName evidence="3">D-alanyl-D-alanine carboxypeptidase</fullName>
        <ecNumber evidence="3">3.4.16.4</ecNumber>
    </submittedName>
    <submittedName>
        <fullName evidence="2">Serine hydrolase</fullName>
    </submittedName>
</protein>
<evidence type="ECO:0000313" key="3">
    <source>
        <dbReference type="EMBL" id="MBB4753314.1"/>
    </source>
</evidence>
<keyword evidence="3" id="KW-0121">Carboxypeptidase</keyword>
<evidence type="ECO:0000259" key="1">
    <source>
        <dbReference type="Pfam" id="PF00144"/>
    </source>
</evidence>
<sequence>MSITISPQATIDEIAGSGFHGVTLRVNDDGGEWTGSAGVAELGGTAKPSVDGHVRIGSNTKTFLATLMLCLVAEGRAGLDVPAAGYLPEAGLDERITVRMLLRHTSGLFNFTGEINPDGTIVPGIPVPYGPGAARWLANRFHTYQPRELVRIALSQPARFEPGERWSYSNTNYVLARLIIESITGRSLADEMRRLILEPLGLTGTLLPEASPEIPEPFAHAYHRDGDIIDVTRQNPSWISAGGDMISTTRDLHTFISALTGGRLLPGPLLAEMCTPYPTGIPDMDYGLGVFVLTTPGGTIISHNGAAVGHAALMYSTPDGSRTLTAALSCVDDAGLSIAPAFQRAQQRLLAEVFTGR</sequence>
<keyword evidence="5" id="KW-1185">Reference proteome</keyword>
<dbReference type="InterPro" id="IPR012338">
    <property type="entry name" value="Beta-lactam/transpept-like"/>
</dbReference>
<dbReference type="EMBL" id="JACHNC010000001">
    <property type="protein sequence ID" value="MBB4753314.1"/>
    <property type="molecule type" value="Genomic_DNA"/>
</dbReference>
<dbReference type="AlphaFoldDB" id="A0A7W7HMP1"/>
<comment type="caution">
    <text evidence="3">The sequence shown here is derived from an EMBL/GenBank/DDBJ whole genome shotgun (WGS) entry which is preliminary data.</text>
</comment>
<accession>A0A7W7HMP1</accession>
<dbReference type="EC" id="3.4.16.4" evidence="3"/>
<dbReference type="Proteomes" id="UP000631312">
    <property type="component" value="Unassembled WGS sequence"/>
</dbReference>
<organism evidence="3 4">
    <name type="scientific">Actinoplanes lobatus</name>
    <dbReference type="NCBI Taxonomy" id="113568"/>
    <lineage>
        <taxon>Bacteria</taxon>
        <taxon>Bacillati</taxon>
        <taxon>Actinomycetota</taxon>
        <taxon>Actinomycetes</taxon>
        <taxon>Micromonosporales</taxon>
        <taxon>Micromonosporaceae</taxon>
        <taxon>Actinoplanes</taxon>
    </lineage>
</organism>
<dbReference type="InterPro" id="IPR050491">
    <property type="entry name" value="AmpC-like"/>
</dbReference>
<dbReference type="RefSeq" id="WP_188125030.1">
    <property type="nucleotide sequence ID" value="NZ_BOMP01000010.1"/>
</dbReference>
<keyword evidence="3" id="KW-0378">Hydrolase</keyword>
<dbReference type="Proteomes" id="UP000590511">
    <property type="component" value="Unassembled WGS sequence"/>
</dbReference>
<reference evidence="3 4" key="1">
    <citation type="submission" date="2020-08" db="EMBL/GenBank/DDBJ databases">
        <title>Sequencing the genomes of 1000 actinobacteria strains.</title>
        <authorList>
            <person name="Klenk H.-P."/>
        </authorList>
    </citation>
    <scope>NUCLEOTIDE SEQUENCE [LARGE SCALE GENOMIC DNA]</scope>
    <source>
        <strain evidence="3 4">DSM 43150</strain>
    </source>
</reference>
<proteinExistence type="predicted"/>
<evidence type="ECO:0000313" key="2">
    <source>
        <dbReference type="EMBL" id="GIE37849.1"/>
    </source>
</evidence>
<evidence type="ECO:0000313" key="5">
    <source>
        <dbReference type="Proteomes" id="UP000631312"/>
    </source>
</evidence>
<dbReference type="PANTHER" id="PTHR46825:SF7">
    <property type="entry name" value="D-ALANYL-D-ALANINE CARBOXYPEPTIDASE"/>
    <property type="match status" value="1"/>
</dbReference>
<dbReference type="EMBL" id="BOMP01000010">
    <property type="protein sequence ID" value="GIE37849.1"/>
    <property type="molecule type" value="Genomic_DNA"/>
</dbReference>
<dbReference type="InterPro" id="IPR001466">
    <property type="entry name" value="Beta-lactam-related"/>
</dbReference>
<dbReference type="SUPFAM" id="SSF56601">
    <property type="entry name" value="beta-lactamase/transpeptidase-like"/>
    <property type="match status" value="1"/>
</dbReference>
<gene>
    <name evidence="2" type="ORF">Alo02nite_07470</name>
    <name evidence="3" type="ORF">BJ964_007475</name>
</gene>
<dbReference type="PANTHER" id="PTHR46825">
    <property type="entry name" value="D-ALANYL-D-ALANINE-CARBOXYPEPTIDASE/ENDOPEPTIDASE AMPH"/>
    <property type="match status" value="1"/>
</dbReference>
<name>A0A7W7HMP1_9ACTN</name>
<evidence type="ECO:0000313" key="4">
    <source>
        <dbReference type="Proteomes" id="UP000590511"/>
    </source>
</evidence>
<keyword evidence="3" id="KW-0645">Protease</keyword>